<evidence type="ECO:0000313" key="6">
    <source>
        <dbReference type="Proteomes" id="UP001484239"/>
    </source>
</evidence>
<feature type="domain" description="Response regulatory" evidence="3">
    <location>
        <begin position="7"/>
        <end position="123"/>
    </location>
</feature>
<sequence>MPSQRTIAYHGPGRPGVLSRLDEFAAQHNLLPTTLGSADEVRALLNRSYPACVVLDAVGDRESMLSLCADIKRDAFTAIVPVIVVVPEGDAEAGADALEAGADEVLTAITAPREWSLRLELVLRRAARDVSVHPTTRLPGTIQIERDIFERIQAGSGFAVCYADLDHFKEFNDRYGYNSGDRVILLLSKILRDVVRALAPGGFVGHIGGDDFIFNVPMDYLQACCDEVITLFDELIPYQYTGEDRSAGYFLGKDRRGNVHRIPLMTLSIGVVTNQVHDFSHTGQVSELAAEMKTYAKSLPGSKYVVDRRRAGVMANRRSSGGATSPILD</sequence>
<dbReference type="PANTHER" id="PTHR45138">
    <property type="entry name" value="REGULATORY COMPONENTS OF SENSORY TRANSDUCTION SYSTEM"/>
    <property type="match status" value="1"/>
</dbReference>
<accession>A0ABU9E5V0</accession>
<reference evidence="5 6" key="1">
    <citation type="submission" date="2024-02" db="EMBL/GenBank/DDBJ databases">
        <title>A novel Gemmatimonadota bacterium.</title>
        <authorList>
            <person name="Du Z.-J."/>
            <person name="Ye Y.-Q."/>
        </authorList>
    </citation>
    <scope>NUCLEOTIDE SEQUENCE [LARGE SCALE GENOMIC DNA]</scope>
    <source>
        <strain evidence="5 6">DH-20</strain>
    </source>
</reference>
<feature type="modified residue" description="4-aspartylphosphate" evidence="2">
    <location>
        <position position="56"/>
    </location>
</feature>
<organism evidence="5 6">
    <name type="scientific">Gaopeijia maritima</name>
    <dbReference type="NCBI Taxonomy" id="3119007"/>
    <lineage>
        <taxon>Bacteria</taxon>
        <taxon>Pseudomonadati</taxon>
        <taxon>Gemmatimonadota</taxon>
        <taxon>Longimicrobiia</taxon>
        <taxon>Gaopeijiales</taxon>
        <taxon>Gaopeijiaceae</taxon>
        <taxon>Gaopeijia</taxon>
    </lineage>
</organism>
<comment type="caution">
    <text evidence="5">The sequence shown here is derived from an EMBL/GenBank/DDBJ whole genome shotgun (WGS) entry which is preliminary data.</text>
</comment>
<dbReference type="GO" id="GO:0052621">
    <property type="term" value="F:diguanylate cyclase activity"/>
    <property type="evidence" value="ECO:0007669"/>
    <property type="project" value="UniProtKB-EC"/>
</dbReference>
<dbReference type="PANTHER" id="PTHR45138:SF25">
    <property type="entry name" value="GGDEF DOMAIN PROTEIN"/>
    <property type="match status" value="1"/>
</dbReference>
<dbReference type="InterPro" id="IPR000160">
    <property type="entry name" value="GGDEF_dom"/>
</dbReference>
<dbReference type="CDD" id="cd01949">
    <property type="entry name" value="GGDEF"/>
    <property type="match status" value="1"/>
</dbReference>
<evidence type="ECO:0000259" key="3">
    <source>
        <dbReference type="PROSITE" id="PS50110"/>
    </source>
</evidence>
<dbReference type="SMART" id="SM00267">
    <property type="entry name" value="GGDEF"/>
    <property type="match status" value="1"/>
</dbReference>
<dbReference type="SUPFAM" id="SSF55073">
    <property type="entry name" value="Nucleotide cyclase"/>
    <property type="match status" value="1"/>
</dbReference>
<dbReference type="InterPro" id="IPR043128">
    <property type="entry name" value="Rev_trsase/Diguanyl_cyclase"/>
</dbReference>
<dbReference type="SUPFAM" id="SSF52172">
    <property type="entry name" value="CheY-like"/>
    <property type="match status" value="1"/>
</dbReference>
<dbReference type="RefSeq" id="WP_405275586.1">
    <property type="nucleotide sequence ID" value="NZ_JBBHLI010000002.1"/>
</dbReference>
<proteinExistence type="predicted"/>
<evidence type="ECO:0000256" key="1">
    <source>
        <dbReference type="ARBA" id="ARBA00012528"/>
    </source>
</evidence>
<dbReference type="Proteomes" id="UP001484239">
    <property type="component" value="Unassembled WGS sequence"/>
</dbReference>
<dbReference type="InterPro" id="IPR011006">
    <property type="entry name" value="CheY-like_superfamily"/>
</dbReference>
<dbReference type="NCBIfam" id="TIGR00254">
    <property type="entry name" value="GGDEF"/>
    <property type="match status" value="1"/>
</dbReference>
<evidence type="ECO:0000259" key="4">
    <source>
        <dbReference type="PROSITE" id="PS50887"/>
    </source>
</evidence>
<dbReference type="InterPro" id="IPR029787">
    <property type="entry name" value="Nucleotide_cyclase"/>
</dbReference>
<dbReference type="EMBL" id="JBBHLI010000002">
    <property type="protein sequence ID" value="MEK9500096.1"/>
    <property type="molecule type" value="Genomic_DNA"/>
</dbReference>
<dbReference type="InterPro" id="IPR050469">
    <property type="entry name" value="Diguanylate_Cyclase"/>
</dbReference>
<keyword evidence="2" id="KW-0597">Phosphoprotein</keyword>
<dbReference type="Gene3D" id="3.30.70.270">
    <property type="match status" value="1"/>
</dbReference>
<dbReference type="InterPro" id="IPR001789">
    <property type="entry name" value="Sig_transdc_resp-reg_receiver"/>
</dbReference>
<dbReference type="EC" id="2.7.7.65" evidence="1"/>
<keyword evidence="5" id="KW-0808">Transferase</keyword>
<dbReference type="Gene3D" id="3.40.50.2300">
    <property type="match status" value="1"/>
</dbReference>
<keyword evidence="6" id="KW-1185">Reference proteome</keyword>
<name>A0ABU9E5V0_9BACT</name>
<dbReference type="PROSITE" id="PS50887">
    <property type="entry name" value="GGDEF"/>
    <property type="match status" value="1"/>
</dbReference>
<feature type="domain" description="GGDEF" evidence="4">
    <location>
        <begin position="156"/>
        <end position="310"/>
    </location>
</feature>
<evidence type="ECO:0000313" key="5">
    <source>
        <dbReference type="EMBL" id="MEK9500096.1"/>
    </source>
</evidence>
<evidence type="ECO:0000256" key="2">
    <source>
        <dbReference type="PROSITE-ProRule" id="PRU00169"/>
    </source>
</evidence>
<dbReference type="PROSITE" id="PS50110">
    <property type="entry name" value="RESPONSE_REGULATORY"/>
    <property type="match status" value="1"/>
</dbReference>
<protein>
    <recommendedName>
        <fullName evidence="1">diguanylate cyclase</fullName>
        <ecNumber evidence="1">2.7.7.65</ecNumber>
    </recommendedName>
</protein>
<dbReference type="Pfam" id="PF00990">
    <property type="entry name" value="GGDEF"/>
    <property type="match status" value="1"/>
</dbReference>
<keyword evidence="5" id="KW-0548">Nucleotidyltransferase</keyword>
<gene>
    <name evidence="5" type="ORF">WI372_03825</name>
</gene>